<feature type="transmembrane region" description="Helical" evidence="2">
    <location>
        <begin position="91"/>
        <end position="109"/>
    </location>
</feature>
<dbReference type="PANTHER" id="PTHR43751">
    <property type="entry name" value="SULFATASE"/>
    <property type="match status" value="1"/>
</dbReference>
<evidence type="ECO:0000313" key="4">
    <source>
        <dbReference type="EMBL" id="MDC0682409.1"/>
    </source>
</evidence>
<dbReference type="InterPro" id="IPR000917">
    <property type="entry name" value="Sulfatase_N"/>
</dbReference>
<dbReference type="RefSeq" id="WP_272100307.1">
    <property type="nucleotide sequence ID" value="NZ_JAQNDK010000004.1"/>
</dbReference>
<feature type="transmembrane region" description="Helical" evidence="2">
    <location>
        <begin position="173"/>
        <end position="191"/>
    </location>
</feature>
<keyword evidence="2" id="KW-0472">Membrane</keyword>
<dbReference type="InterPro" id="IPR017850">
    <property type="entry name" value="Alkaline_phosphatase_core_sf"/>
</dbReference>
<feature type="transmembrane region" description="Helical" evidence="2">
    <location>
        <begin position="203"/>
        <end position="223"/>
    </location>
</feature>
<keyword evidence="5" id="KW-1185">Reference proteome</keyword>
<evidence type="ECO:0000259" key="3">
    <source>
        <dbReference type="Pfam" id="PF00884"/>
    </source>
</evidence>
<protein>
    <submittedName>
        <fullName evidence="4">Sulfatase-like hydrolase/transferase</fullName>
    </submittedName>
</protein>
<name>A0ABT5C9H0_9BACT</name>
<dbReference type="InterPro" id="IPR052701">
    <property type="entry name" value="GAG_Ulvan_Degrading_Sulfatases"/>
</dbReference>
<feature type="compositionally biased region" description="Basic and acidic residues" evidence="1">
    <location>
        <begin position="26"/>
        <end position="35"/>
    </location>
</feature>
<dbReference type="PANTHER" id="PTHR43751:SF3">
    <property type="entry name" value="SULFATASE N-TERMINAL DOMAIN-CONTAINING PROTEIN"/>
    <property type="match status" value="1"/>
</dbReference>
<keyword evidence="2" id="KW-0812">Transmembrane</keyword>
<gene>
    <name evidence="4" type="ORF">POL72_32065</name>
</gene>
<feature type="transmembrane region" description="Helical" evidence="2">
    <location>
        <begin position="121"/>
        <end position="143"/>
    </location>
</feature>
<evidence type="ECO:0000256" key="2">
    <source>
        <dbReference type="SAM" id="Phobius"/>
    </source>
</evidence>
<dbReference type="Pfam" id="PF00884">
    <property type="entry name" value="Sulfatase"/>
    <property type="match status" value="1"/>
</dbReference>
<feature type="domain" description="Sulfatase N-terminal" evidence="3">
    <location>
        <begin position="277"/>
        <end position="565"/>
    </location>
</feature>
<feature type="region of interest" description="Disordered" evidence="1">
    <location>
        <begin position="1"/>
        <end position="35"/>
    </location>
</feature>
<sequence length="677" mass="74916">MTQDIDREGGALAEPPASPAISLPAHADDRPARADARAARARPRAARKAALRRGRLISVALLASPALWLLVLDVLRRARHMTTFDRPHAAGYAATVAASLGFWGLLLYVASGRRGAARGAVGALFVALFTLACGVQGGFHALYNIYCSIDSQIHSQSIPWSIVGTLPLGHPSVIAHFAVALGFALGALRLSRRLVRPRRLRRRLAAAVVPLALAGVAMIPVSYRVIQSSSADMIYFHGITALVKEHLGITNDSPDLRVQRRHPERVPRLSARPARPRNVVLILQESQRADVTCVAYDPACDKATPFSNAAAPRRMPLLQMRAHDSTTAISISNIWSGVPPTESLAVLGSAPLLWDYAHAAGWDTAYWTSQNLMFGNARLYVQDIPVSHRAVATQLDPGADLDYGAYDRQLTDRVIEEWDELVEPFFAVVHYSNVHFPYVSDPLHSPFQPSELTKAPEKNEHFKNYYKNVVYLSDMAVGRLIEHIRGAPSGERTVIVYTSDHGESFREHWQLGHTSSLWDEEILVPTWVDAPEGTLAPEERASIEGAKDTFVWHLDLAPTFLDLMGLWDEPGLDPFRRRMIGHPLTRPERTVAPMPLTNCTWVWGCAFRNWGMMQGPMKIEAREWDGEYHCFNVLDDPLELTNLGEQACAPLPDLARGLFHEMPNVTPPGRPKVDWGG</sequence>
<proteinExistence type="predicted"/>
<comment type="caution">
    <text evidence="4">The sequence shown here is derived from an EMBL/GenBank/DDBJ whole genome shotgun (WGS) entry which is preliminary data.</text>
</comment>
<organism evidence="4 5">
    <name type="scientific">Sorangium atrum</name>
    <dbReference type="NCBI Taxonomy" id="2995308"/>
    <lineage>
        <taxon>Bacteria</taxon>
        <taxon>Pseudomonadati</taxon>
        <taxon>Myxococcota</taxon>
        <taxon>Polyangia</taxon>
        <taxon>Polyangiales</taxon>
        <taxon>Polyangiaceae</taxon>
        <taxon>Sorangium</taxon>
    </lineage>
</organism>
<dbReference type="SUPFAM" id="SSF53649">
    <property type="entry name" value="Alkaline phosphatase-like"/>
    <property type="match status" value="1"/>
</dbReference>
<dbReference type="EMBL" id="JAQNDK010000004">
    <property type="protein sequence ID" value="MDC0682409.1"/>
    <property type="molecule type" value="Genomic_DNA"/>
</dbReference>
<keyword evidence="2" id="KW-1133">Transmembrane helix</keyword>
<evidence type="ECO:0000313" key="5">
    <source>
        <dbReference type="Proteomes" id="UP001217485"/>
    </source>
</evidence>
<dbReference type="Proteomes" id="UP001217485">
    <property type="component" value="Unassembled WGS sequence"/>
</dbReference>
<dbReference type="Gene3D" id="3.40.720.10">
    <property type="entry name" value="Alkaline Phosphatase, subunit A"/>
    <property type="match status" value="1"/>
</dbReference>
<feature type="transmembrane region" description="Helical" evidence="2">
    <location>
        <begin position="54"/>
        <end position="71"/>
    </location>
</feature>
<evidence type="ECO:0000256" key="1">
    <source>
        <dbReference type="SAM" id="MobiDB-lite"/>
    </source>
</evidence>
<reference evidence="4 5" key="1">
    <citation type="submission" date="2023-01" db="EMBL/GenBank/DDBJ databases">
        <title>Minimal conservation of predation-associated metabolite biosynthetic gene clusters underscores biosynthetic potential of Myxococcota including descriptions for ten novel species: Archangium lansinium sp. nov., Myxococcus landrumus sp. nov., Nannocystis bai.</title>
        <authorList>
            <person name="Ahearne A."/>
            <person name="Stevens C."/>
            <person name="Dowd S."/>
        </authorList>
    </citation>
    <scope>NUCLEOTIDE SEQUENCE [LARGE SCALE GENOMIC DNA]</scope>
    <source>
        <strain evidence="4 5">WIWO2</strain>
    </source>
</reference>
<accession>A0ABT5C9H0</accession>